<dbReference type="PANTHER" id="PTHR11101">
    <property type="entry name" value="PHOSPHATE TRANSPORTER"/>
    <property type="match status" value="1"/>
</dbReference>
<keyword evidence="4 7" id="KW-0812">Transmembrane</keyword>
<sequence>MYVVFKNGQVELKDFRSKNPGAAVGVALAFALFFTGIVYAVTFRKIQSSTEAVEEFDVKDSERSAAEAGAVGVEAETQKAAAAGRFFDQELHAQAMAEGSETQQMHDGAEKFPAKTEKLFTYLQVVSAAFDSLAHGANDVANSVGPLAAIVGIHQRAKVDSKVEVPIWILVMGGAGISIGLLT</sequence>
<dbReference type="Pfam" id="PF01384">
    <property type="entry name" value="PHO4"/>
    <property type="match status" value="1"/>
</dbReference>
<dbReference type="EMBL" id="CAJNNW010035085">
    <property type="protein sequence ID" value="CAE8725520.1"/>
    <property type="molecule type" value="Genomic_DNA"/>
</dbReference>
<proteinExistence type="predicted"/>
<dbReference type="GO" id="GO:0035435">
    <property type="term" value="P:phosphate ion transmembrane transport"/>
    <property type="evidence" value="ECO:0007669"/>
    <property type="project" value="TreeGrafter"/>
</dbReference>
<keyword evidence="5 7" id="KW-1133">Transmembrane helix</keyword>
<dbReference type="GO" id="GO:0016020">
    <property type="term" value="C:membrane"/>
    <property type="evidence" value="ECO:0007669"/>
    <property type="project" value="UniProtKB-SubCell"/>
</dbReference>
<evidence type="ECO:0008006" key="10">
    <source>
        <dbReference type="Google" id="ProtNLM"/>
    </source>
</evidence>
<evidence type="ECO:0000256" key="5">
    <source>
        <dbReference type="ARBA" id="ARBA00022989"/>
    </source>
</evidence>
<reference evidence="8" key="1">
    <citation type="submission" date="2021-02" db="EMBL/GenBank/DDBJ databases">
        <authorList>
            <person name="Dougan E. K."/>
            <person name="Rhodes N."/>
            <person name="Thang M."/>
            <person name="Chan C."/>
        </authorList>
    </citation>
    <scope>NUCLEOTIDE SEQUENCE</scope>
</reference>
<evidence type="ECO:0000256" key="7">
    <source>
        <dbReference type="SAM" id="Phobius"/>
    </source>
</evidence>
<dbReference type="Proteomes" id="UP000626109">
    <property type="component" value="Unassembled WGS sequence"/>
</dbReference>
<evidence type="ECO:0000256" key="6">
    <source>
        <dbReference type="ARBA" id="ARBA00023136"/>
    </source>
</evidence>
<accession>A0A813LBA1</accession>
<name>A0A813LBA1_POLGL</name>
<keyword evidence="6 7" id="KW-0472">Membrane</keyword>
<keyword evidence="3" id="KW-0592">Phosphate transport</keyword>
<evidence type="ECO:0000256" key="3">
    <source>
        <dbReference type="ARBA" id="ARBA00022592"/>
    </source>
</evidence>
<protein>
    <recommendedName>
        <fullName evidence="10">Phosphate transporter</fullName>
    </recommendedName>
</protein>
<comment type="subcellular location">
    <subcellularLocation>
        <location evidence="1">Membrane</location>
        <topology evidence="1">Multi-pass membrane protein</topology>
    </subcellularLocation>
</comment>
<evidence type="ECO:0000313" key="8">
    <source>
        <dbReference type="EMBL" id="CAE8725520.1"/>
    </source>
</evidence>
<feature type="transmembrane region" description="Helical" evidence="7">
    <location>
        <begin position="165"/>
        <end position="182"/>
    </location>
</feature>
<feature type="transmembrane region" description="Helical" evidence="7">
    <location>
        <begin position="20"/>
        <end position="41"/>
    </location>
</feature>
<evidence type="ECO:0000313" key="9">
    <source>
        <dbReference type="Proteomes" id="UP000626109"/>
    </source>
</evidence>
<evidence type="ECO:0000256" key="4">
    <source>
        <dbReference type="ARBA" id="ARBA00022692"/>
    </source>
</evidence>
<evidence type="ECO:0000256" key="2">
    <source>
        <dbReference type="ARBA" id="ARBA00022448"/>
    </source>
</evidence>
<dbReference type="AlphaFoldDB" id="A0A813LBA1"/>
<dbReference type="GO" id="GO:0005315">
    <property type="term" value="F:phosphate transmembrane transporter activity"/>
    <property type="evidence" value="ECO:0007669"/>
    <property type="project" value="InterPro"/>
</dbReference>
<dbReference type="InterPro" id="IPR001204">
    <property type="entry name" value="Phos_transporter"/>
</dbReference>
<keyword evidence="2" id="KW-0813">Transport</keyword>
<evidence type="ECO:0000256" key="1">
    <source>
        <dbReference type="ARBA" id="ARBA00004141"/>
    </source>
</evidence>
<comment type="caution">
    <text evidence="8">The sequence shown here is derived from an EMBL/GenBank/DDBJ whole genome shotgun (WGS) entry which is preliminary data.</text>
</comment>
<dbReference type="PANTHER" id="PTHR11101:SF80">
    <property type="entry name" value="PHOSPHATE TRANSPORTER"/>
    <property type="match status" value="1"/>
</dbReference>
<organism evidence="8 9">
    <name type="scientific">Polarella glacialis</name>
    <name type="common">Dinoflagellate</name>
    <dbReference type="NCBI Taxonomy" id="89957"/>
    <lineage>
        <taxon>Eukaryota</taxon>
        <taxon>Sar</taxon>
        <taxon>Alveolata</taxon>
        <taxon>Dinophyceae</taxon>
        <taxon>Suessiales</taxon>
        <taxon>Suessiaceae</taxon>
        <taxon>Polarella</taxon>
    </lineage>
</organism>
<gene>
    <name evidence="8" type="ORF">PGLA2088_LOCUS44152</name>
</gene>